<reference evidence="1 4" key="2">
    <citation type="submission" date="2020-08" db="EMBL/GenBank/DDBJ databases">
        <title>Genomic Encyclopedia of Type Strains, Phase IV (KMG-IV): sequencing the most valuable type-strain genomes for metagenomic binning, comparative biology and taxonomic classification.</title>
        <authorList>
            <person name="Goeker M."/>
        </authorList>
    </citation>
    <scope>NUCLEOTIDE SEQUENCE [LARGE SCALE GENOMIC DNA]</scope>
    <source>
        <strain evidence="1 4">DSM 8510</strain>
    </source>
</reference>
<comment type="caution">
    <text evidence="2">The sequence shown here is derived from an EMBL/GenBank/DDBJ whole genome shotgun (WGS) entry which is preliminary data.</text>
</comment>
<dbReference type="AlphaFoldDB" id="A0A6I4UH70"/>
<evidence type="ECO:0000313" key="1">
    <source>
        <dbReference type="EMBL" id="MBB3775158.1"/>
    </source>
</evidence>
<keyword evidence="4" id="KW-1185">Reference proteome</keyword>
<dbReference type="Proteomes" id="UP000430021">
    <property type="component" value="Unassembled WGS sequence"/>
</dbReference>
<name>A0A6I4UH70_9SPHN</name>
<reference evidence="2 3" key="1">
    <citation type="submission" date="2019-12" db="EMBL/GenBank/DDBJ databases">
        <title>Genomic-based taxomic classification of the family Erythrobacteraceae.</title>
        <authorList>
            <person name="Xu L."/>
        </authorList>
    </citation>
    <scope>NUCLEOTIDE SEQUENCE [LARGE SCALE GENOMIC DNA]</scope>
    <source>
        <strain evidence="2 3">JCM 10282</strain>
    </source>
</reference>
<sequence length="54" mass="5704">MKAGTHNLGSNAFSQMTLAKLDSGKLVIRQSKPAGLHEITLSADQIALLKDVLA</sequence>
<dbReference type="EMBL" id="JACICE010000001">
    <property type="protein sequence ID" value="MBB3775158.1"/>
    <property type="molecule type" value="Genomic_DNA"/>
</dbReference>
<protein>
    <submittedName>
        <fullName evidence="2">Uncharacterized protein</fullName>
    </submittedName>
</protein>
<proteinExistence type="predicted"/>
<dbReference type="Proteomes" id="UP000548685">
    <property type="component" value="Unassembled WGS sequence"/>
</dbReference>
<evidence type="ECO:0000313" key="4">
    <source>
        <dbReference type="Proteomes" id="UP000548685"/>
    </source>
</evidence>
<gene>
    <name evidence="1" type="ORF">FHS52_001101</name>
    <name evidence="2" type="ORF">GRI59_01140</name>
</gene>
<evidence type="ECO:0000313" key="2">
    <source>
        <dbReference type="EMBL" id="MXP37214.1"/>
    </source>
</evidence>
<dbReference type="RefSeq" id="WP_160759370.1">
    <property type="nucleotide sequence ID" value="NZ_BAAADZ010000002.1"/>
</dbReference>
<organism evidence="2 3">
    <name type="scientific">Erythrobacter ramosus</name>
    <dbReference type="NCBI Taxonomy" id="35811"/>
    <lineage>
        <taxon>Bacteria</taxon>
        <taxon>Pseudomonadati</taxon>
        <taxon>Pseudomonadota</taxon>
        <taxon>Alphaproteobacteria</taxon>
        <taxon>Sphingomonadales</taxon>
        <taxon>Erythrobacteraceae</taxon>
        <taxon>Erythrobacter/Porphyrobacter group</taxon>
        <taxon>Erythrobacter</taxon>
    </lineage>
</organism>
<dbReference type="EMBL" id="WTYB01000001">
    <property type="protein sequence ID" value="MXP37214.1"/>
    <property type="molecule type" value="Genomic_DNA"/>
</dbReference>
<accession>A0A6I4UH70</accession>
<evidence type="ECO:0000313" key="3">
    <source>
        <dbReference type="Proteomes" id="UP000430021"/>
    </source>
</evidence>